<name>A0A6C0HZF1_9ZZZZ</name>
<dbReference type="EMBL" id="MN740059">
    <property type="protein sequence ID" value="QHT86138.1"/>
    <property type="molecule type" value="Genomic_DNA"/>
</dbReference>
<dbReference type="AlphaFoldDB" id="A0A6C0HZF1"/>
<proteinExistence type="predicted"/>
<reference evidence="1" key="1">
    <citation type="journal article" date="2020" name="Nature">
        <title>Giant virus diversity and host interactions through global metagenomics.</title>
        <authorList>
            <person name="Schulz F."/>
            <person name="Roux S."/>
            <person name="Paez-Espino D."/>
            <person name="Jungbluth S."/>
            <person name="Walsh D.A."/>
            <person name="Denef V.J."/>
            <person name="McMahon K.D."/>
            <person name="Konstantinidis K.T."/>
            <person name="Eloe-Fadrosh E.A."/>
            <person name="Kyrpides N.C."/>
            <person name="Woyke T."/>
        </authorList>
    </citation>
    <scope>NUCLEOTIDE SEQUENCE</scope>
    <source>
        <strain evidence="1">GVMAG-M-3300023184-184</strain>
    </source>
</reference>
<accession>A0A6C0HZF1</accession>
<protein>
    <submittedName>
        <fullName evidence="1">Uncharacterized protein</fullName>
    </submittedName>
</protein>
<organism evidence="1">
    <name type="scientific">viral metagenome</name>
    <dbReference type="NCBI Taxonomy" id="1070528"/>
    <lineage>
        <taxon>unclassified sequences</taxon>
        <taxon>metagenomes</taxon>
        <taxon>organismal metagenomes</taxon>
    </lineage>
</organism>
<evidence type="ECO:0000313" key="1">
    <source>
        <dbReference type="EMBL" id="QHT86138.1"/>
    </source>
</evidence>
<sequence>MYRMKSDTILILTLFIAIIIISVWFSSSSAYIPYTSTLASKQAAYEGFHQRLTPLEYSNLPNDSAADDTYLNFSINTNKQECKKVSGFPGFGVFCDPASNYGEKIDVFSDASGSLTCGGFGYNNSKGGLCLDDKMKSQLTTRGGNSTGKPSVIAGSA</sequence>